<gene>
    <name evidence="1" type="ORF">V1634_22955</name>
</gene>
<dbReference type="SUPFAM" id="SSF52980">
    <property type="entry name" value="Restriction endonuclease-like"/>
    <property type="match status" value="1"/>
</dbReference>
<dbReference type="EMBL" id="JAZGQL010000017">
    <property type="protein sequence ID" value="MEE6309697.1"/>
    <property type="molecule type" value="Genomic_DNA"/>
</dbReference>
<dbReference type="Gene3D" id="3.40.50.10770">
    <property type="entry name" value="Hypothetical protein VC1899 like domain (Restriction endonuclease-like)"/>
    <property type="match status" value="1"/>
</dbReference>
<dbReference type="NCBIfam" id="TIGR02710">
    <property type="entry name" value="TIGR02710 family CRISPR-associated CARF protein"/>
    <property type="match status" value="1"/>
</dbReference>
<sequence>MPSDEAGSFAERVETMRRIERGEQRYADGSPALQATAYYLDHLLADAVVRARAASDLPRRKVEVLISLCGFAATPTVLTYELLRPSRLVVITSRDAPDSVDLIGQRLVGPDKLRHQDFRHVPVDASDPLDMYQQIARELAGRDGRHAVIDITGGRKVMSAAAALAAWQLNLGLTYIENQFDPVTRQLRHGEVRLISLDNPTALFGEQELARALEMFRSGAFEAARRRYDEIAERIAVPGRARLMRALAELYRTWCDLDLAALPAAVAGVEQSLRQGRRHLRPDTSATIDRQLSFARRLADGDATAFVVCFYVLGLHYQQLGRHDFAALLFYRTVEACLTTRLRHRAPGFDPDDCDWSRLGDPAAVRAGFAEVSRSLTPPASSGPPNKLTLFAAAILLASLDDELARRTGLVDPERLRELRDRTWARNKSVLAHGTEPIAAEHTESLRAEASGLLTAYWALHGDGNDVDELCVGLRFLRDDR</sequence>
<organism evidence="1 2">
    <name type="scientific">Plantactinospora veratri</name>
    <dbReference type="NCBI Taxonomy" id="1436122"/>
    <lineage>
        <taxon>Bacteria</taxon>
        <taxon>Bacillati</taxon>
        <taxon>Actinomycetota</taxon>
        <taxon>Actinomycetes</taxon>
        <taxon>Micromonosporales</taxon>
        <taxon>Micromonosporaceae</taxon>
        <taxon>Plantactinospora</taxon>
    </lineage>
</organism>
<proteinExistence type="predicted"/>
<comment type="caution">
    <text evidence="1">The sequence shown here is derived from an EMBL/GenBank/DDBJ whole genome shotgun (WGS) entry which is preliminary data.</text>
</comment>
<dbReference type="Pfam" id="PF09670">
    <property type="entry name" value="Cas_Cas02710"/>
    <property type="match status" value="1"/>
</dbReference>
<dbReference type="InterPro" id="IPR011335">
    <property type="entry name" value="Restrct_endonuc-II-like"/>
</dbReference>
<dbReference type="InterPro" id="IPR014082">
    <property type="entry name" value="CRISPR-assoc_prot_Cas02710"/>
</dbReference>
<reference evidence="1 2" key="1">
    <citation type="submission" date="2024-01" db="EMBL/GenBank/DDBJ databases">
        <title>Genome insights into Plantactinospora veratri sp. nov.</title>
        <authorList>
            <person name="Wang L."/>
        </authorList>
    </citation>
    <scope>NUCLEOTIDE SEQUENCE [LARGE SCALE GENOMIC DNA]</scope>
    <source>
        <strain evidence="1 2">NEAU-FHS4</strain>
    </source>
</reference>
<accession>A0ABU7SIB9</accession>
<keyword evidence="2" id="KW-1185">Reference proteome</keyword>
<name>A0ABU7SIB9_9ACTN</name>
<protein>
    <submittedName>
        <fullName evidence="1">TIGR02710 family CRISPR-associated CARF protein</fullName>
    </submittedName>
</protein>
<dbReference type="RefSeq" id="WP_331209944.1">
    <property type="nucleotide sequence ID" value="NZ_JAZGQL010000017.1"/>
</dbReference>
<evidence type="ECO:0000313" key="1">
    <source>
        <dbReference type="EMBL" id="MEE6309697.1"/>
    </source>
</evidence>
<evidence type="ECO:0000313" key="2">
    <source>
        <dbReference type="Proteomes" id="UP001339911"/>
    </source>
</evidence>
<dbReference type="Proteomes" id="UP001339911">
    <property type="component" value="Unassembled WGS sequence"/>
</dbReference>